<dbReference type="STRING" id="83560.NC80_02110"/>
<dbReference type="Proteomes" id="UP000260363">
    <property type="component" value="Chromosome"/>
</dbReference>
<sequence length="67" mass="7889">MPPIHMNHLSSNLLTPFLSLASPYKTNFVFENSQKELFYPINCPIILSFRFFFETKNCKNMLLLEAF</sequence>
<accession>A0A070A066</accession>
<dbReference type="KEGG" id="cmm:NC80_02110"/>
<dbReference type="KEGG" id="cmg:NC81_02125"/>
<protein>
    <submittedName>
        <fullName evidence="1">Uncharacterized protein</fullName>
    </submittedName>
</protein>
<dbReference type="PATRIC" id="fig|83560.10.peg.432"/>
<evidence type="ECO:0000313" key="2">
    <source>
        <dbReference type="Proteomes" id="UP000260363"/>
    </source>
</evidence>
<reference evidence="1 2" key="1">
    <citation type="submission" date="2014-02" db="EMBL/GenBank/DDBJ databases">
        <authorList>
            <person name="Chen C."/>
            <person name="Conrad T.A."/>
            <person name="Zhou Z."/>
            <person name="Lai Z."/>
            <person name="Zhong G."/>
        </authorList>
    </citation>
    <scope>NUCLEOTIDE SEQUENCE [LARGE SCALE GENOMIC DNA]</scope>
    <source>
        <strain evidence="1 2">Nigg3-28</strain>
    </source>
</reference>
<evidence type="ECO:0000313" key="1">
    <source>
        <dbReference type="EMBL" id="AJR10503.1"/>
    </source>
</evidence>
<dbReference type="AlphaFoldDB" id="A0A070A066"/>
<gene>
    <name evidence="1" type="ORF">BD36_02260</name>
</gene>
<name>A0A070A066_CHLMR</name>
<dbReference type="KEGG" id="cmx:DNC_02130"/>
<organism evidence="1 2">
    <name type="scientific">Chlamydia muridarum</name>
    <dbReference type="NCBI Taxonomy" id="83560"/>
    <lineage>
        <taxon>Bacteria</taxon>
        <taxon>Pseudomonadati</taxon>
        <taxon>Chlamydiota</taxon>
        <taxon>Chlamydiia</taxon>
        <taxon>Chlamydiales</taxon>
        <taxon>Chlamydiaceae</taxon>
        <taxon>Chlamydia/Chlamydophila group</taxon>
        <taxon>Chlamydia</taxon>
    </lineage>
</organism>
<dbReference type="EMBL" id="CP007217">
    <property type="protein sequence ID" value="AJR10503.1"/>
    <property type="molecule type" value="Genomic_DNA"/>
</dbReference>
<proteinExistence type="predicted"/>